<dbReference type="EMBL" id="JAUEPP010000002">
    <property type="protein sequence ID" value="KAK3350561.1"/>
    <property type="molecule type" value="Genomic_DNA"/>
</dbReference>
<feature type="compositionally biased region" description="Polar residues" evidence="1">
    <location>
        <begin position="256"/>
        <end position="280"/>
    </location>
</feature>
<name>A0AAE0MU40_9PEZI</name>
<gene>
    <name evidence="2" type="ORF">B0H65DRAFT_567180</name>
</gene>
<evidence type="ECO:0000313" key="3">
    <source>
        <dbReference type="Proteomes" id="UP001278500"/>
    </source>
</evidence>
<comment type="caution">
    <text evidence="2">The sequence shown here is derived from an EMBL/GenBank/DDBJ whole genome shotgun (WGS) entry which is preliminary data.</text>
</comment>
<feature type="region of interest" description="Disordered" evidence="1">
    <location>
        <begin position="109"/>
        <end position="139"/>
    </location>
</feature>
<reference evidence="2" key="1">
    <citation type="journal article" date="2023" name="Mol. Phylogenet. Evol.">
        <title>Genome-scale phylogeny and comparative genomics of the fungal order Sordariales.</title>
        <authorList>
            <person name="Hensen N."/>
            <person name="Bonometti L."/>
            <person name="Westerberg I."/>
            <person name="Brannstrom I.O."/>
            <person name="Guillou S."/>
            <person name="Cros-Aarteil S."/>
            <person name="Calhoun S."/>
            <person name="Haridas S."/>
            <person name="Kuo A."/>
            <person name="Mondo S."/>
            <person name="Pangilinan J."/>
            <person name="Riley R."/>
            <person name="LaButti K."/>
            <person name="Andreopoulos B."/>
            <person name="Lipzen A."/>
            <person name="Chen C."/>
            <person name="Yan M."/>
            <person name="Daum C."/>
            <person name="Ng V."/>
            <person name="Clum A."/>
            <person name="Steindorff A."/>
            <person name="Ohm R.A."/>
            <person name="Martin F."/>
            <person name="Silar P."/>
            <person name="Natvig D.O."/>
            <person name="Lalanne C."/>
            <person name="Gautier V."/>
            <person name="Ament-Velasquez S.L."/>
            <person name="Kruys A."/>
            <person name="Hutchinson M.I."/>
            <person name="Powell A.J."/>
            <person name="Barry K."/>
            <person name="Miller A.N."/>
            <person name="Grigoriev I.V."/>
            <person name="Debuchy R."/>
            <person name="Gladieux P."/>
            <person name="Hiltunen Thoren M."/>
            <person name="Johannesson H."/>
        </authorList>
    </citation>
    <scope>NUCLEOTIDE SEQUENCE</scope>
    <source>
        <strain evidence="2">CBS 560.94</strain>
    </source>
</reference>
<keyword evidence="3" id="KW-1185">Reference proteome</keyword>
<organism evidence="2 3">
    <name type="scientific">Neurospora tetraspora</name>
    <dbReference type="NCBI Taxonomy" id="94610"/>
    <lineage>
        <taxon>Eukaryota</taxon>
        <taxon>Fungi</taxon>
        <taxon>Dikarya</taxon>
        <taxon>Ascomycota</taxon>
        <taxon>Pezizomycotina</taxon>
        <taxon>Sordariomycetes</taxon>
        <taxon>Sordariomycetidae</taxon>
        <taxon>Sordariales</taxon>
        <taxon>Sordariaceae</taxon>
        <taxon>Neurospora</taxon>
    </lineage>
</organism>
<protein>
    <submittedName>
        <fullName evidence="2">Uncharacterized protein</fullName>
    </submittedName>
</protein>
<evidence type="ECO:0000313" key="2">
    <source>
        <dbReference type="EMBL" id="KAK3350561.1"/>
    </source>
</evidence>
<reference evidence="2" key="2">
    <citation type="submission" date="2023-06" db="EMBL/GenBank/DDBJ databases">
        <authorList>
            <consortium name="Lawrence Berkeley National Laboratory"/>
            <person name="Haridas S."/>
            <person name="Hensen N."/>
            <person name="Bonometti L."/>
            <person name="Westerberg I."/>
            <person name="Brannstrom I.O."/>
            <person name="Guillou S."/>
            <person name="Cros-Aarteil S."/>
            <person name="Calhoun S."/>
            <person name="Kuo A."/>
            <person name="Mondo S."/>
            <person name="Pangilinan J."/>
            <person name="Riley R."/>
            <person name="Labutti K."/>
            <person name="Andreopoulos B."/>
            <person name="Lipzen A."/>
            <person name="Chen C."/>
            <person name="Yanf M."/>
            <person name="Daum C."/>
            <person name="Ng V."/>
            <person name="Clum A."/>
            <person name="Steindorff A."/>
            <person name="Ohm R."/>
            <person name="Martin F."/>
            <person name="Silar P."/>
            <person name="Natvig D."/>
            <person name="Lalanne C."/>
            <person name="Gautier V."/>
            <person name="Ament-Velasquez S.L."/>
            <person name="Kruys A."/>
            <person name="Hutchinson M.I."/>
            <person name="Powell A.J."/>
            <person name="Barry K."/>
            <person name="Miller A.N."/>
            <person name="Grigoriev I.V."/>
            <person name="Debuchy R."/>
            <person name="Gladieux P."/>
            <person name="Thoren M.H."/>
            <person name="Johannesson H."/>
        </authorList>
    </citation>
    <scope>NUCLEOTIDE SEQUENCE</scope>
    <source>
        <strain evidence="2">CBS 560.94</strain>
    </source>
</reference>
<feature type="region of interest" description="Disordered" evidence="1">
    <location>
        <begin position="250"/>
        <end position="280"/>
    </location>
</feature>
<dbReference type="AlphaFoldDB" id="A0AAE0MU40"/>
<evidence type="ECO:0000256" key="1">
    <source>
        <dbReference type="SAM" id="MobiDB-lite"/>
    </source>
</evidence>
<proteinExistence type="predicted"/>
<dbReference type="Proteomes" id="UP001278500">
    <property type="component" value="Unassembled WGS sequence"/>
</dbReference>
<sequence length="280" mass="31442">MSCWRSASATRYHQEEWEPPAWSVQSCAANLFWLAVPRALPTPYSHYLAEKGCKVQIHWMPRCSTLSAAIADYTAGLWRQETTIYSQEDWPPEQRDGIMKKLHQEVSNAVHRSFSEPPDDPEGERPAKRQKTGASDGALNFSIESDGKIAFDAPQGFRVRLNIIEIGNGCIDRIHLHAATDEPLEQNLMNVMAKCASNPSTSQLAKFALKEHAFTFTTSIKSPNGTFKRSPEPDQFITRGINLQLRETVHPEPKSSFENSKPKITSESQNIISASQRVMT</sequence>
<dbReference type="GeneID" id="87867512"/>
<dbReference type="RefSeq" id="XP_062683856.1">
    <property type="nucleotide sequence ID" value="XM_062830358.1"/>
</dbReference>
<accession>A0AAE0MU40</accession>